<feature type="compositionally biased region" description="Low complexity" evidence="1">
    <location>
        <begin position="168"/>
        <end position="178"/>
    </location>
</feature>
<feature type="compositionally biased region" description="Polar residues" evidence="1">
    <location>
        <begin position="279"/>
        <end position="293"/>
    </location>
</feature>
<dbReference type="EMBL" id="KB468113">
    <property type="protein sequence ID" value="PCH41623.1"/>
    <property type="molecule type" value="Genomic_DNA"/>
</dbReference>
<feature type="region of interest" description="Disordered" evidence="1">
    <location>
        <begin position="273"/>
        <end position="468"/>
    </location>
</feature>
<dbReference type="STRING" id="742152.A0A2H3JNY8"/>
<gene>
    <name evidence="2" type="ORF">WOLCODRAFT_137501</name>
</gene>
<evidence type="ECO:0000256" key="1">
    <source>
        <dbReference type="SAM" id="MobiDB-lite"/>
    </source>
</evidence>
<feature type="compositionally biased region" description="Polar residues" evidence="1">
    <location>
        <begin position="428"/>
        <end position="438"/>
    </location>
</feature>
<accession>A0A2H3JNY8</accession>
<feature type="compositionally biased region" description="Basic and acidic residues" evidence="1">
    <location>
        <begin position="155"/>
        <end position="166"/>
    </location>
</feature>
<organism evidence="2 3">
    <name type="scientific">Wolfiporia cocos (strain MD-104)</name>
    <name type="common">Brown rot fungus</name>
    <dbReference type="NCBI Taxonomy" id="742152"/>
    <lineage>
        <taxon>Eukaryota</taxon>
        <taxon>Fungi</taxon>
        <taxon>Dikarya</taxon>
        <taxon>Basidiomycota</taxon>
        <taxon>Agaricomycotina</taxon>
        <taxon>Agaricomycetes</taxon>
        <taxon>Polyporales</taxon>
        <taxon>Phaeolaceae</taxon>
        <taxon>Wolfiporia</taxon>
    </lineage>
</organism>
<feature type="compositionally biased region" description="Gly residues" evidence="1">
    <location>
        <begin position="33"/>
        <end position="43"/>
    </location>
</feature>
<feature type="region of interest" description="Disordered" evidence="1">
    <location>
        <begin position="564"/>
        <end position="584"/>
    </location>
</feature>
<sequence length="926" mass="97191">MQQGGGIGMFGQGPASGHGRGGGLGMNQMQMGNRGGYGGGRGNNMGNRGRGAPMGMNRGGGRGRGGGSYNNMGGGRGGGMGPNNSFRGHGSNRGFGNRDNRRGGSFNAGGSQGFSHGYQQQQQQQQHHHHHNHHQQNFNNNSSRGRGFSHSSRGGRHDQGPAHVPRDSASAVSASFSSGKKDESKRTLTEFKIVGIEIPELSWSWEPHKSADGSPVKTSATVNAEADVGGHDTVAATTAPAAGESAVKSETTTLLPPSPPSWLQIYFHTPVSDDDSHPISAQTSFSHASNSSFRKGKRKKLEDDDDADAEDGRRPPPPPPGMGAENGGTGAAPSAEYESADVVAGRDSVAPSVTETVSEGDWLMAAIGGDDGDGEQGDSSHAEHVEGYHDHDTDVEGEYGHGYDDSQGQGHDEYHMGDDENAQGFIHEQQSQDTSTAAEQGKMSIDAGVPDGAKGPEQPPIASASDAAMADAPHLGNDAAAGSTVNADHAVGSEIPQDANSHAPPEPSTSDPAPAPAVVPSVSPPMNGAADSSHDGGMQAPVEHATQETGAAVLAADAIDSNVAGSSAAENADEATDTLEPTQPADDYSQYVHDAFREASISSASHIAAPGTYSELSTSQTIGKAGKVASANRLSVTYAAGSRRIVIDADIVDKLKVTRADGRIEVHINMSQDETGAYKGILLEVYSDETTSYVPLETSESLEVDPAFPTLTKLTLPTQITMIARLDRERPLPEPRWVKSGDIQEFLRSMHGRMFWVAGDAASDGWEKKIEVADPDPAPTIWTILEAWAQNSSVGQSTERQRFLRTHMTETDNILEILLRLVRGERSGPAYPSPAPGLGSANIAAPLLSALSPGAAHGAQQTHVSLAVLAIFRIAVEFAKRAAGDAGRDEVVERVGEVIRALPSHLLYKSLDGIFKEWKVEKKGGR</sequence>
<protein>
    <submittedName>
        <fullName evidence="2">Uncharacterized protein</fullName>
    </submittedName>
</protein>
<feature type="compositionally biased region" description="Gly residues" evidence="1">
    <location>
        <begin position="57"/>
        <end position="81"/>
    </location>
</feature>
<feature type="region of interest" description="Disordered" evidence="1">
    <location>
        <begin position="1"/>
        <end position="185"/>
    </location>
</feature>
<feature type="region of interest" description="Disordered" evidence="1">
    <location>
        <begin position="494"/>
        <end position="538"/>
    </location>
</feature>
<proteinExistence type="predicted"/>
<feature type="compositionally biased region" description="Gly residues" evidence="1">
    <location>
        <begin position="1"/>
        <end position="25"/>
    </location>
</feature>
<dbReference type="OMA" id="RIYFHTP"/>
<feature type="compositionally biased region" description="Basic and acidic residues" evidence="1">
    <location>
        <begin position="378"/>
        <end position="418"/>
    </location>
</feature>
<keyword evidence="3" id="KW-1185">Reference proteome</keyword>
<feature type="compositionally biased region" description="Low complexity" evidence="1">
    <location>
        <begin position="508"/>
        <end position="525"/>
    </location>
</feature>
<dbReference type="Proteomes" id="UP000218811">
    <property type="component" value="Unassembled WGS sequence"/>
</dbReference>
<evidence type="ECO:0000313" key="2">
    <source>
        <dbReference type="EMBL" id="PCH41623.1"/>
    </source>
</evidence>
<feature type="region of interest" description="Disordered" evidence="1">
    <location>
        <begin position="239"/>
        <end position="259"/>
    </location>
</feature>
<reference evidence="2 3" key="1">
    <citation type="journal article" date="2012" name="Science">
        <title>The Paleozoic origin of enzymatic lignin decomposition reconstructed from 31 fungal genomes.</title>
        <authorList>
            <person name="Floudas D."/>
            <person name="Binder M."/>
            <person name="Riley R."/>
            <person name="Barry K."/>
            <person name="Blanchette R.A."/>
            <person name="Henrissat B."/>
            <person name="Martinez A.T."/>
            <person name="Otillar R."/>
            <person name="Spatafora J.W."/>
            <person name="Yadav J.S."/>
            <person name="Aerts A."/>
            <person name="Benoit I."/>
            <person name="Boyd A."/>
            <person name="Carlson A."/>
            <person name="Copeland A."/>
            <person name="Coutinho P.M."/>
            <person name="de Vries R.P."/>
            <person name="Ferreira P."/>
            <person name="Findley K."/>
            <person name="Foster B."/>
            <person name="Gaskell J."/>
            <person name="Glotzer D."/>
            <person name="Gorecki P."/>
            <person name="Heitman J."/>
            <person name="Hesse C."/>
            <person name="Hori C."/>
            <person name="Igarashi K."/>
            <person name="Jurgens J.A."/>
            <person name="Kallen N."/>
            <person name="Kersten P."/>
            <person name="Kohler A."/>
            <person name="Kuees U."/>
            <person name="Kumar T.K.A."/>
            <person name="Kuo A."/>
            <person name="LaButti K."/>
            <person name="Larrondo L.F."/>
            <person name="Lindquist E."/>
            <person name="Ling A."/>
            <person name="Lombard V."/>
            <person name="Lucas S."/>
            <person name="Lundell T."/>
            <person name="Martin R."/>
            <person name="McLaughlin D.J."/>
            <person name="Morgenstern I."/>
            <person name="Morin E."/>
            <person name="Murat C."/>
            <person name="Nagy L.G."/>
            <person name="Nolan M."/>
            <person name="Ohm R.A."/>
            <person name="Patyshakuliyeva A."/>
            <person name="Rokas A."/>
            <person name="Ruiz-Duenas F.J."/>
            <person name="Sabat G."/>
            <person name="Salamov A."/>
            <person name="Samejima M."/>
            <person name="Schmutz J."/>
            <person name="Slot J.C."/>
            <person name="St John F."/>
            <person name="Stenlid J."/>
            <person name="Sun H."/>
            <person name="Sun S."/>
            <person name="Syed K."/>
            <person name="Tsang A."/>
            <person name="Wiebenga A."/>
            <person name="Young D."/>
            <person name="Pisabarro A."/>
            <person name="Eastwood D.C."/>
            <person name="Martin F."/>
            <person name="Cullen D."/>
            <person name="Grigoriev I.V."/>
            <person name="Hibbett D.S."/>
        </authorList>
    </citation>
    <scope>NUCLEOTIDE SEQUENCE [LARGE SCALE GENOMIC DNA]</scope>
    <source>
        <strain evidence="2 3">MD-104</strain>
    </source>
</reference>
<dbReference type="OrthoDB" id="431557at2759"/>
<feature type="compositionally biased region" description="Low complexity" evidence="1">
    <location>
        <begin position="44"/>
        <end position="56"/>
    </location>
</feature>
<dbReference type="AlphaFoldDB" id="A0A2H3JNY8"/>
<evidence type="ECO:0000313" key="3">
    <source>
        <dbReference type="Proteomes" id="UP000218811"/>
    </source>
</evidence>
<name>A0A2H3JNY8_WOLCO</name>
<feature type="compositionally biased region" description="Low complexity" evidence="1">
    <location>
        <begin position="135"/>
        <end position="152"/>
    </location>
</feature>